<dbReference type="InterPro" id="IPR042104">
    <property type="entry name" value="PKS_dehydratase_sf"/>
</dbReference>
<dbReference type="Pfam" id="PF16197">
    <property type="entry name" value="KAsynt_C_assoc"/>
    <property type="match status" value="2"/>
</dbReference>
<dbReference type="Pfam" id="PF08659">
    <property type="entry name" value="KR"/>
    <property type="match status" value="2"/>
</dbReference>
<feature type="domain" description="Ketosynthase family 3 (KS3)" evidence="7">
    <location>
        <begin position="836"/>
        <end position="1267"/>
    </location>
</feature>
<feature type="region of interest" description="Disordered" evidence="5">
    <location>
        <begin position="3337"/>
        <end position="3356"/>
    </location>
</feature>
<dbReference type="InterPro" id="IPR036736">
    <property type="entry name" value="ACP-like_sf"/>
</dbReference>
<dbReference type="Gene3D" id="3.10.129.110">
    <property type="entry name" value="Polyketide synthase dehydratase"/>
    <property type="match status" value="3"/>
</dbReference>
<sequence>MRTLHVDDFWLADHIVAQQHVFPGVGYIEFAVASSGAFALPGPHELRDIVYHSPLVVQGSDDEPELELHGVAAGTGSFRVCTRRSGEETVHCTGTILDGVADPTAFRAHPMNLDIDRMFGELGPRLDREACYAEIRGTGLMLGPSFNAIRTIAFNADRAMAEIVMPEKFVTDHEDFLLHPSIFDGALESVYWLAPAGATSLPVGIDRVGWFSRPLPRCFAYATRSVAGRPGEFSYDVTIYQPDGTRAVAVEGFRFKDLSSGPSHDSDVHSFTFEQVPVALSESPGLEGSLGLVNVTTRMWEALGRTGEVIGVDTPSCSALREGEQQEWMRNEVLPCRDVRAIVIDLTGCGVPGVDEPSAVMAIHDLLASLESHLITRAPTLPQVVLVEPDAPARLTRALRAFALTMTLESPQTKVTVLAADPRDVRFGSRVRRVLLAAPPGFVTWVGDQLMEPRVVPCSSAGTARLEEATGPGVYVITGGMGAIGSLLADRLACRGTNLMLWGRTPLDAERRARIDALAARGGRVEYRVVDLGDAHSVVECLDETERALGPIDGVFHCAGTTHDTMLSVPHVSQSRSVLEPKVAGAWNLRRALEERHARFLVLASSMASVTGNTGQSDYAFANGFMDGLAVDGSNDSRLHTVALDWSVWRDGGIHIEPNVLSMFATVFGITPLTNDQGLASIARSLGGGMQQVIVVAGDRERIKAHLGVAPQSVPPVRRQVSGPGTDLRAWVEQGLRSIIISSIKLSEDDFDPSRTFQEYGYTSLTMVDLANDINARFGTSITPALFFSATTFDKLVEHLVSAEEPSVLRSFKASGSFDAPTAVAAALPGDNRSADDAFAIVGLDVVMPGSRDIHQYWKHLIDCDCMTSQVPSDRWDWQALDADLARAGQDPVSHHGAFMAEVQDFDRSLFGISPREAKFMDPQQRLVLESIHRTIESSGRRVSDMAGSRTGIFIGVATADYSNVLQESAFPVDAYTSTGASHSVLVNRASFHFNWTGPSEPIDTACSSSLVAIHRACEAIRSGTCDAAVAGGVNVIVSPLLHTAFSRAGMLSPSGNCHSFDVAADGYVRGEGVGTLLIKPLSAATSDGDPVLAVIRGTAVNHGGHASSLTAPNPRMQAEVIRDAWRSGDLDSSGIGYIEAHGTGTRLGDPVEIDGLRQGFRSLSPTGELWSDKTCSIGTVKANIGHLEAAAGVAGIAKVVMMLREATIPGHPTLGELNPYLALEDSPFAIQRETSPWPNRGDGESRRAGVSSFGFGGANAHIALEEFRAEGVRPSDGAQFLVFSARSERALVEHMRNHAKALSGSVPPNLADVANTLRNGREQYSHRAVVLVQSGTGVDQVRRALEGESVVPGVDVLMSATFGDEEAVVVRNHPGAVLESSEQVVAFLRGETVEWKIAQDQLTRRAWLPPTPMERVRCWATDGVPSFAMTLGLGVTAADSSAAPQSVTNSLHPMIDECSDTESGAKRFAKTLRDTEFLVAHHVVNGRKVLPGTAYVELAHAVGRQLGMSQACTVSGLVWEQILEMKEPEIELIVDATPRPSQHGAFDLVVSSRSSVGTVRHCCCVVSDGIRSAPMTIDVPGRIQEADRELSREYCYGTLYPRIGFDYGPGFRVTSAIWSQAHGAVTELRLPEGIAGVDDHRFKVHPSLVDGAIRSIAAISEQRHSSTYVPFSVERVEVFAECPAHCFAVVTMGSGTSSRRIQSMLFNVSILDEDGNECVRFNNLMVRGLPRDYTNDDREFFLVPQWVEVPTARPVASSGAEPVLLIGTRNEGFASLSRGLVAGHPGSMAVLVVPQESRERRADDADKGIVEIARDANLLNDVANRCQGLSRVVVDLSGADSAEDLRGQGGLDLLAGVVRAAVSSAGARVQVTVLAPRPDSVTSLTPMAALGLARSMPAVVPNVHWTIAEVDASVSAEGALRRLDRMTNLPSGTRVRIMRDVTLMESMRALDDHELVAEGTGLPDGGVCVLSGGMGKIGQALARKLAADHHMRIAILGRSPLDDRREQLLAELRDMGGEGLYIPCDVSDRHRVATSVETIRSRWGQIDAVIHAAGVMSSRMFLDAPLTDIERVLAAKITGAVNLDAETAQDDLTQFIVFSSVSALVGDMGSGTYGAANALLDGFAEQRENEVRNGRRRGATLCIDWPMWADGGMPIPGGVDSFAENTGMSLLRTDSGIDLFEWITKLGRTRIVPLHGRPTPLRRLFRFTHATQRSAGIAAPVRAAKQQDDLMEVCIDHLKRLIAEASGYAVDEFDEDDDFEEFGIDSLMILSLNDKLAVDFPGLERTIFFEHNSISSLAAHLLEERRAAVEALAARREEPMMTSALPFVEDAALESTSVEVQASVIAQPRRATSVQSFEEAALFAAEEPIAIIGMNGRFPGADSIAEFWTNLCDGKDCVTEIPADRWDLKVFADKHARGESCIYSKWGAFLDDVAGFDPLLFKIPFVDARHIDPQERLFLENVFGTLEEAGYCAFPKDPVNVGVYVGVMYGHYQLLALERTLAGKETITSSTFASIANRTSYVFNFTGPSLAVDTMCSSSLTAIHLACEALRRGDCDMAVAGGVNVTVHPDKYRFLSSQHFLASDGRCHAFGEGGDGYVPGEGVASLLLKPLSKAERDGDHIHALIRGTAINHGGKTNGYTVTNPVAQSEAILSALEKSGVSARDISYIEAHGTGTELGDPIEIRGLTMAFSRSTHDRDFCWIGSVKSNIGHAEGAAGVVSVVKTVEQLRHHAVVPSLHSEVLNPQIAFAETPFRVPHKVEPWQPTGTIHDGVHGSLLAGVSSFGAGGANSHLVLEEYLPAPGREATLRGPGLVPFSARNDAGMRRLLTVWETFLTGSQARSEPGSRMLPALCGALAELLGLPDAGDVDAALALDELGMDSTLWDVLARRIEEFSGHRCNWSEIADLDSVGAIAGHLEEKAMISAAEGLGVREDLPSCGDIAFTMQVGRVHQTGARAAVIADTPAELLAGIRLLLAGETSPTVFASVAGSRRRDDKAVIAEWCAARDLPKIAEAYVSGNSVDWTGVAEGPVRRVSLPLYPCERNALWLDPGPSSPVVVPPDPTPIVANTSTLEAVGFRIHLDPAWMAVSDHVIHGRALLPGAGYLQFANQVASAAAEQPVTVIRNVVWRVPVAVQADMDLDVEVRREGRTIDLTVHAGNKSSPRAFEASLEVGDRQAAERHSDGWSVGGQPSIELEARAIYERFAQVGMAYGQGMQTVLRARVSEAELVADLELPGGWQPSHGMDLHPALLDGAFQAVAITGMRGRQGQQAMIPLGADAITIHAAIPDTCTVHVVPAVAQTFDEERSRHLAKYDIVVIDDSGLIVVEIAGFSGMTVESSGGSVTGPAHSGGEDDDVPTTLELLQRLERGEIPQKLVINALDHGVF</sequence>
<proteinExistence type="predicted"/>
<dbReference type="GO" id="GO:0006633">
    <property type="term" value="P:fatty acid biosynthetic process"/>
    <property type="evidence" value="ECO:0007669"/>
    <property type="project" value="InterPro"/>
</dbReference>
<feature type="domain" description="Carrier" evidence="6">
    <location>
        <begin position="727"/>
        <end position="804"/>
    </location>
</feature>
<dbReference type="InterPro" id="IPR014031">
    <property type="entry name" value="Ketoacyl_synth_C"/>
</dbReference>
<evidence type="ECO:0000313" key="10">
    <source>
        <dbReference type="Proteomes" id="UP000265962"/>
    </source>
</evidence>
<feature type="region of interest" description="C-terminal hotdog fold" evidence="4">
    <location>
        <begin position="1588"/>
        <end position="1736"/>
    </location>
</feature>
<feature type="active site" description="Proton donor; for dehydratase activity" evidence="4">
    <location>
        <position position="1651"/>
    </location>
</feature>
<dbReference type="InterPro" id="IPR020841">
    <property type="entry name" value="PKS_Beta-ketoAc_synthase_dom"/>
</dbReference>
<dbReference type="InterPro" id="IPR013968">
    <property type="entry name" value="PKS_KR"/>
</dbReference>
<dbReference type="PROSITE" id="PS52019">
    <property type="entry name" value="PKS_MFAS_DH"/>
    <property type="match status" value="3"/>
</dbReference>
<name>A0A375I342_9ACTN</name>
<dbReference type="SMART" id="SM00823">
    <property type="entry name" value="PKS_PP"/>
    <property type="match status" value="3"/>
</dbReference>
<dbReference type="CDD" id="cd08953">
    <property type="entry name" value="KR_2_SDR_x"/>
    <property type="match status" value="2"/>
</dbReference>
<dbReference type="FunFam" id="3.40.47.10:FF:000019">
    <property type="entry name" value="Polyketide synthase type I"/>
    <property type="match status" value="1"/>
</dbReference>
<feature type="region of interest" description="N-terminal hotdog fold" evidence="4">
    <location>
        <begin position="1"/>
        <end position="103"/>
    </location>
</feature>
<feature type="active site" description="Proton donor; for dehydratase activity" evidence="4">
    <location>
        <position position="3252"/>
    </location>
</feature>
<feature type="active site" description="Proton donor; for dehydratase activity" evidence="4">
    <location>
        <position position="184"/>
    </location>
</feature>
<feature type="domain" description="PKS/mFAS DH" evidence="8">
    <location>
        <begin position="3059"/>
        <end position="3342"/>
    </location>
</feature>
<feature type="region of interest" description="N-terminal hotdog fold" evidence="4">
    <location>
        <begin position="1453"/>
        <end position="1574"/>
    </location>
</feature>
<protein>
    <recommendedName>
        <fullName evidence="11">Acyl transferase domain-containing protein</fullName>
    </recommendedName>
</protein>
<accession>A0A375I342</accession>
<dbReference type="SMART" id="SM00822">
    <property type="entry name" value="PKS_KR"/>
    <property type="match status" value="2"/>
</dbReference>
<evidence type="ECO:0000259" key="8">
    <source>
        <dbReference type="PROSITE" id="PS52019"/>
    </source>
</evidence>
<keyword evidence="10" id="KW-1185">Reference proteome</keyword>
<dbReference type="PANTHER" id="PTHR43775:SF37">
    <property type="entry name" value="SI:DKEY-61P9.11"/>
    <property type="match status" value="1"/>
</dbReference>
<dbReference type="PROSITE" id="PS50075">
    <property type="entry name" value="CARRIER"/>
    <property type="match status" value="3"/>
</dbReference>
<dbReference type="SUPFAM" id="SSF51735">
    <property type="entry name" value="NAD(P)-binding Rossmann-fold domains"/>
    <property type="match status" value="2"/>
</dbReference>
<dbReference type="InterPro" id="IPR049552">
    <property type="entry name" value="PKS_DH_N"/>
</dbReference>
<feature type="region of interest" description="C-terminal hotdog fold" evidence="4">
    <location>
        <begin position="123"/>
        <end position="264"/>
    </location>
</feature>
<dbReference type="InterPro" id="IPR014030">
    <property type="entry name" value="Ketoacyl_synth_N"/>
</dbReference>
<evidence type="ECO:0000256" key="1">
    <source>
        <dbReference type="ARBA" id="ARBA00022450"/>
    </source>
</evidence>
<dbReference type="Gene3D" id="3.40.50.720">
    <property type="entry name" value="NAD(P)-binding Rossmann-like Domain"/>
    <property type="match status" value="2"/>
</dbReference>
<feature type="domain" description="Carrier" evidence="6">
    <location>
        <begin position="2846"/>
        <end position="2921"/>
    </location>
</feature>
<dbReference type="InterPro" id="IPR016039">
    <property type="entry name" value="Thiolase-like"/>
</dbReference>
<dbReference type="Pfam" id="PF21089">
    <property type="entry name" value="PKS_DH_N"/>
    <property type="match status" value="3"/>
</dbReference>
<dbReference type="InterPro" id="IPR032821">
    <property type="entry name" value="PKS_assoc"/>
</dbReference>
<reference evidence="10" key="1">
    <citation type="submission" date="2018-02" db="EMBL/GenBank/DDBJ databases">
        <authorList>
            <person name="Hornung B."/>
        </authorList>
    </citation>
    <scope>NUCLEOTIDE SEQUENCE [LARGE SCALE GENOMIC DNA]</scope>
</reference>
<dbReference type="SMART" id="SM00826">
    <property type="entry name" value="PKS_DH"/>
    <property type="match status" value="3"/>
</dbReference>
<dbReference type="InterPro" id="IPR036291">
    <property type="entry name" value="NAD(P)-bd_dom_sf"/>
</dbReference>
<feature type="domain" description="Carrier" evidence="6">
    <location>
        <begin position="2233"/>
        <end position="2306"/>
    </location>
</feature>
<dbReference type="InterPro" id="IPR020806">
    <property type="entry name" value="PKS_PP-bd"/>
</dbReference>
<dbReference type="Gene3D" id="1.10.1200.10">
    <property type="entry name" value="ACP-like"/>
    <property type="match status" value="2"/>
</dbReference>
<evidence type="ECO:0008006" key="11">
    <source>
        <dbReference type="Google" id="ProtNLM"/>
    </source>
</evidence>
<evidence type="ECO:0000313" key="9">
    <source>
        <dbReference type="EMBL" id="SPF68548.1"/>
    </source>
</evidence>
<dbReference type="InterPro" id="IPR050091">
    <property type="entry name" value="PKS_NRPS_Biosynth_Enz"/>
</dbReference>
<dbReference type="Pfam" id="PF00109">
    <property type="entry name" value="ketoacyl-synt"/>
    <property type="match status" value="2"/>
</dbReference>
<dbReference type="Gene3D" id="3.30.70.3290">
    <property type="match status" value="1"/>
</dbReference>
<dbReference type="Gene3D" id="3.40.47.10">
    <property type="match status" value="2"/>
</dbReference>
<evidence type="ECO:0000256" key="3">
    <source>
        <dbReference type="ARBA" id="ARBA00022679"/>
    </source>
</evidence>
<dbReference type="InterPro" id="IPR018201">
    <property type="entry name" value="Ketoacyl_synth_AS"/>
</dbReference>
<feature type="active site" description="Proton acceptor; for dehydratase activity" evidence="4">
    <location>
        <position position="3091"/>
    </location>
</feature>
<dbReference type="PANTHER" id="PTHR43775">
    <property type="entry name" value="FATTY ACID SYNTHASE"/>
    <property type="match status" value="1"/>
</dbReference>
<evidence type="ECO:0000256" key="2">
    <source>
        <dbReference type="ARBA" id="ARBA00022553"/>
    </source>
</evidence>
<dbReference type="Pfam" id="PF00550">
    <property type="entry name" value="PP-binding"/>
    <property type="match status" value="2"/>
</dbReference>
<dbReference type="InterPro" id="IPR020807">
    <property type="entry name" value="PKS_DH"/>
</dbReference>
<dbReference type="InterPro" id="IPR049551">
    <property type="entry name" value="PKS_DH_C"/>
</dbReference>
<feature type="domain" description="Ketosynthase family 3 (KS3)" evidence="7">
    <location>
        <begin position="2367"/>
        <end position="2797"/>
    </location>
</feature>
<dbReference type="GO" id="GO:0031177">
    <property type="term" value="F:phosphopantetheine binding"/>
    <property type="evidence" value="ECO:0007669"/>
    <property type="project" value="InterPro"/>
</dbReference>
<evidence type="ECO:0000256" key="4">
    <source>
        <dbReference type="PROSITE-ProRule" id="PRU01363"/>
    </source>
</evidence>
<feature type="active site" description="Proton acceptor; for dehydratase activity" evidence="4">
    <location>
        <position position="14"/>
    </location>
</feature>
<dbReference type="InterPro" id="IPR009081">
    <property type="entry name" value="PP-bd_ACP"/>
</dbReference>
<keyword evidence="2" id="KW-0597">Phosphoprotein</keyword>
<keyword evidence="1" id="KW-0596">Phosphopantetheine</keyword>
<dbReference type="PROSITE" id="PS52004">
    <property type="entry name" value="KS3_2"/>
    <property type="match status" value="2"/>
</dbReference>
<feature type="region of interest" description="N-terminal hotdog fold" evidence="4">
    <location>
        <begin position="3059"/>
        <end position="3179"/>
    </location>
</feature>
<dbReference type="SUPFAM" id="SSF53901">
    <property type="entry name" value="Thiolase-like"/>
    <property type="match status" value="2"/>
</dbReference>
<dbReference type="Pfam" id="PF14765">
    <property type="entry name" value="PS-DH"/>
    <property type="match status" value="3"/>
</dbReference>
<dbReference type="EMBL" id="OMOH01000005">
    <property type="protein sequence ID" value="SPF68548.1"/>
    <property type="molecule type" value="Genomic_DNA"/>
</dbReference>
<feature type="domain" description="PKS/mFAS DH" evidence="8">
    <location>
        <begin position="1"/>
        <end position="264"/>
    </location>
</feature>
<keyword evidence="3" id="KW-0808">Transferase</keyword>
<evidence type="ECO:0000259" key="6">
    <source>
        <dbReference type="PROSITE" id="PS50075"/>
    </source>
</evidence>
<evidence type="ECO:0000256" key="5">
    <source>
        <dbReference type="SAM" id="MobiDB-lite"/>
    </source>
</evidence>
<gene>
    <name evidence="9" type="ORF">PROPJV5_1529</name>
</gene>
<dbReference type="Gene3D" id="1.10.1240.100">
    <property type="match status" value="1"/>
</dbReference>
<evidence type="ECO:0000259" key="7">
    <source>
        <dbReference type="PROSITE" id="PS52004"/>
    </source>
</evidence>
<dbReference type="InterPro" id="IPR057326">
    <property type="entry name" value="KR_dom"/>
</dbReference>
<feature type="region of interest" description="C-terminal hotdog fold" evidence="4">
    <location>
        <begin position="3192"/>
        <end position="3342"/>
    </location>
</feature>
<dbReference type="PROSITE" id="PS00606">
    <property type="entry name" value="KS3_1"/>
    <property type="match status" value="1"/>
</dbReference>
<dbReference type="Proteomes" id="UP000265962">
    <property type="component" value="Unassembled WGS sequence"/>
</dbReference>
<organism evidence="9 10">
    <name type="scientific">Propionibacterium ruminifibrarum</name>
    <dbReference type="NCBI Taxonomy" id="1962131"/>
    <lineage>
        <taxon>Bacteria</taxon>
        <taxon>Bacillati</taxon>
        <taxon>Actinomycetota</taxon>
        <taxon>Actinomycetes</taxon>
        <taxon>Propionibacteriales</taxon>
        <taxon>Propionibacteriaceae</taxon>
        <taxon>Propionibacterium</taxon>
    </lineage>
</organism>
<dbReference type="Pfam" id="PF02801">
    <property type="entry name" value="Ketoacyl-synt_C"/>
    <property type="match status" value="2"/>
</dbReference>
<dbReference type="GO" id="GO:0004315">
    <property type="term" value="F:3-oxoacyl-[acyl-carrier-protein] synthase activity"/>
    <property type="evidence" value="ECO:0007669"/>
    <property type="project" value="InterPro"/>
</dbReference>
<dbReference type="InterPro" id="IPR049900">
    <property type="entry name" value="PKS_mFAS_DH"/>
</dbReference>
<dbReference type="SUPFAM" id="SSF47336">
    <property type="entry name" value="ACP-like"/>
    <property type="match status" value="3"/>
</dbReference>
<feature type="domain" description="PKS/mFAS DH" evidence="8">
    <location>
        <begin position="1453"/>
        <end position="1736"/>
    </location>
</feature>
<dbReference type="GO" id="GO:0004312">
    <property type="term" value="F:fatty acid synthase activity"/>
    <property type="evidence" value="ECO:0007669"/>
    <property type="project" value="TreeGrafter"/>
</dbReference>
<dbReference type="CDD" id="cd00833">
    <property type="entry name" value="PKS"/>
    <property type="match status" value="2"/>
</dbReference>
<dbReference type="SMART" id="SM00825">
    <property type="entry name" value="PKS_KS"/>
    <property type="match status" value="2"/>
</dbReference>
<feature type="active site" description="Proton acceptor; for dehydratase activity" evidence="4">
    <location>
        <position position="1483"/>
    </location>
</feature>